<dbReference type="InterPro" id="IPR017441">
    <property type="entry name" value="Protein_kinase_ATP_BS"/>
</dbReference>
<dbReference type="InterPro" id="IPR011009">
    <property type="entry name" value="Kinase-like_dom_sf"/>
</dbReference>
<accession>A0A1Y2DCS5</accession>
<dbReference type="Proteomes" id="UP000193920">
    <property type="component" value="Unassembled WGS sequence"/>
</dbReference>
<dbReference type="PANTHER" id="PTHR44167">
    <property type="entry name" value="OVARIAN-SPECIFIC SERINE/THREONINE-PROTEIN KINASE LOK-RELATED"/>
    <property type="match status" value="1"/>
</dbReference>
<gene>
    <name evidence="10" type="ORF">LY90DRAFT_410062</name>
</gene>
<evidence type="ECO:0000256" key="4">
    <source>
        <dbReference type="ARBA" id="ARBA00022741"/>
    </source>
</evidence>
<dbReference type="PANTHER" id="PTHR44167:SF23">
    <property type="entry name" value="CDC7 KINASE, ISOFORM A-RELATED"/>
    <property type="match status" value="1"/>
</dbReference>
<name>A0A1Y2DCS5_9FUNG</name>
<proteinExistence type="inferred from homology"/>
<evidence type="ECO:0000256" key="7">
    <source>
        <dbReference type="PROSITE-ProRule" id="PRU10141"/>
    </source>
</evidence>
<dbReference type="Pfam" id="PF00069">
    <property type="entry name" value="Pkinase"/>
    <property type="match status" value="2"/>
</dbReference>
<dbReference type="GO" id="GO:0044773">
    <property type="term" value="P:mitotic DNA damage checkpoint signaling"/>
    <property type="evidence" value="ECO:0007669"/>
    <property type="project" value="TreeGrafter"/>
</dbReference>
<evidence type="ECO:0000256" key="8">
    <source>
        <dbReference type="RuleBase" id="RU000304"/>
    </source>
</evidence>
<dbReference type="STRING" id="1754190.A0A1Y2DCS5"/>
<dbReference type="SMART" id="SM00220">
    <property type="entry name" value="S_TKc"/>
    <property type="match status" value="1"/>
</dbReference>
<keyword evidence="6 7" id="KW-0067">ATP-binding</keyword>
<sequence length="471" mass="55377">MGKSLRYSNKINKDNIEHKKLRSIKIDRRGNNSHRKEETINKENILPKNYNNEKYDLRNKKDKNKSIEVFDNDYLESSSEEEVSESIKEEIRTLLEDIPELNNKYYILNKIGEGTFSSVYKALRIDEEKKRKERIRKKRENKYYAKKIKDKKYYALKRIYATSSPQRIENEISILHDLRKKSNIVSIYSCVRYEDQVILVLPYVQHNDFRNYLNTMTMDDIRYYMISILTALKHCHELYIMHRDIKPSNFLYDVKNKTGVLVDFGLAQRMDEADIAASKAAKKTLPINTHNKRPLGEMSVPKYGKPGYIKNDVRPAIRANRAGTRGFRAPEVLFKCVHQTVAIDIWSVGVILLSMFTQRFPFFNSNDDYEALLELGCIFGKQRMKYVAYVLERTYETNIPSVDRHISFQKLCQSLNPKKYIPKEGIDFLTCLLTLDPKTRITAKDALEHPFLKNFDEKKDLQSITDDKINE</sequence>
<keyword evidence="5 10" id="KW-0418">Kinase</keyword>
<reference evidence="10 11" key="1">
    <citation type="submission" date="2016-08" db="EMBL/GenBank/DDBJ databases">
        <title>A Parts List for Fungal Cellulosomes Revealed by Comparative Genomics.</title>
        <authorList>
            <consortium name="DOE Joint Genome Institute"/>
            <person name="Haitjema C.H."/>
            <person name="Gilmore S.P."/>
            <person name="Henske J.K."/>
            <person name="Solomon K.V."/>
            <person name="De Groot R."/>
            <person name="Kuo A."/>
            <person name="Mondo S.J."/>
            <person name="Salamov A.A."/>
            <person name="Labutti K."/>
            <person name="Zhao Z."/>
            <person name="Chiniquy J."/>
            <person name="Barry K."/>
            <person name="Brewer H.M."/>
            <person name="Purvine S.O."/>
            <person name="Wright A.T."/>
            <person name="Boxma B."/>
            <person name="Van Alen T."/>
            <person name="Hackstein J.H."/>
            <person name="Baker S.E."/>
            <person name="Grigoriev I.V."/>
            <person name="O'Malley M.A."/>
        </authorList>
    </citation>
    <scope>NUCLEOTIDE SEQUENCE [LARGE SCALE GENOMIC DNA]</scope>
    <source>
        <strain evidence="10 11">G1</strain>
    </source>
</reference>
<dbReference type="EMBL" id="MCOG01000071">
    <property type="protein sequence ID" value="ORY57061.1"/>
    <property type="molecule type" value="Genomic_DNA"/>
</dbReference>
<protein>
    <recommendedName>
        <fullName evidence="1">non-specific serine/threonine protein kinase</fullName>
        <ecNumber evidence="1">2.7.11.1</ecNumber>
    </recommendedName>
</protein>
<keyword evidence="4 7" id="KW-0547">Nucleotide-binding</keyword>
<dbReference type="GO" id="GO:0005524">
    <property type="term" value="F:ATP binding"/>
    <property type="evidence" value="ECO:0007669"/>
    <property type="project" value="UniProtKB-UniRule"/>
</dbReference>
<feature type="domain" description="Protein kinase" evidence="9">
    <location>
        <begin position="105"/>
        <end position="452"/>
    </location>
</feature>
<dbReference type="Gene3D" id="1.10.510.10">
    <property type="entry name" value="Transferase(Phosphotransferase) domain 1"/>
    <property type="match status" value="1"/>
</dbReference>
<keyword evidence="11" id="KW-1185">Reference proteome</keyword>
<evidence type="ECO:0000256" key="3">
    <source>
        <dbReference type="ARBA" id="ARBA00022679"/>
    </source>
</evidence>
<dbReference type="OrthoDB" id="10020333at2759"/>
<dbReference type="Gene3D" id="3.30.200.20">
    <property type="entry name" value="Phosphorylase Kinase, domain 1"/>
    <property type="match status" value="1"/>
</dbReference>
<feature type="binding site" evidence="7">
    <location>
        <position position="137"/>
    </location>
    <ligand>
        <name>ATP</name>
        <dbReference type="ChEBI" id="CHEBI:30616"/>
    </ligand>
</feature>
<evidence type="ECO:0000256" key="6">
    <source>
        <dbReference type="ARBA" id="ARBA00022840"/>
    </source>
</evidence>
<dbReference type="InterPro" id="IPR000719">
    <property type="entry name" value="Prot_kinase_dom"/>
</dbReference>
<comment type="caution">
    <text evidence="10">The sequence shown here is derived from an EMBL/GenBank/DDBJ whole genome shotgun (WGS) entry which is preliminary data.</text>
</comment>
<dbReference type="PROSITE" id="PS00107">
    <property type="entry name" value="PROTEIN_KINASE_ATP"/>
    <property type="match status" value="1"/>
</dbReference>
<keyword evidence="2 8" id="KW-0723">Serine/threonine-protein kinase</keyword>
<dbReference type="InterPro" id="IPR008271">
    <property type="entry name" value="Ser/Thr_kinase_AS"/>
</dbReference>
<evidence type="ECO:0000256" key="2">
    <source>
        <dbReference type="ARBA" id="ARBA00022527"/>
    </source>
</evidence>
<dbReference type="SUPFAM" id="SSF56112">
    <property type="entry name" value="Protein kinase-like (PK-like)"/>
    <property type="match status" value="1"/>
</dbReference>
<dbReference type="EC" id="2.7.11.1" evidence="1"/>
<evidence type="ECO:0000313" key="10">
    <source>
        <dbReference type="EMBL" id="ORY57061.1"/>
    </source>
</evidence>
<dbReference type="GO" id="GO:0004674">
    <property type="term" value="F:protein serine/threonine kinase activity"/>
    <property type="evidence" value="ECO:0007669"/>
    <property type="project" value="UniProtKB-KW"/>
</dbReference>
<dbReference type="GO" id="GO:0005634">
    <property type="term" value="C:nucleus"/>
    <property type="evidence" value="ECO:0007669"/>
    <property type="project" value="TreeGrafter"/>
</dbReference>
<dbReference type="CDD" id="cd14019">
    <property type="entry name" value="STKc_Cdc7"/>
    <property type="match status" value="1"/>
</dbReference>
<dbReference type="PROSITE" id="PS00108">
    <property type="entry name" value="PROTEIN_KINASE_ST"/>
    <property type="match status" value="1"/>
</dbReference>
<comment type="similarity">
    <text evidence="8">Belongs to the protein kinase superfamily.</text>
</comment>
<evidence type="ECO:0000313" key="11">
    <source>
        <dbReference type="Proteomes" id="UP000193920"/>
    </source>
</evidence>
<evidence type="ECO:0000256" key="5">
    <source>
        <dbReference type="ARBA" id="ARBA00022777"/>
    </source>
</evidence>
<organism evidence="10 11">
    <name type="scientific">Neocallimastix californiae</name>
    <dbReference type="NCBI Taxonomy" id="1754190"/>
    <lineage>
        <taxon>Eukaryota</taxon>
        <taxon>Fungi</taxon>
        <taxon>Fungi incertae sedis</taxon>
        <taxon>Chytridiomycota</taxon>
        <taxon>Chytridiomycota incertae sedis</taxon>
        <taxon>Neocallimastigomycetes</taxon>
        <taxon>Neocallimastigales</taxon>
        <taxon>Neocallimastigaceae</taxon>
        <taxon>Neocallimastix</taxon>
    </lineage>
</organism>
<keyword evidence="3" id="KW-0808">Transferase</keyword>
<evidence type="ECO:0000259" key="9">
    <source>
        <dbReference type="PROSITE" id="PS50011"/>
    </source>
</evidence>
<evidence type="ECO:0000256" key="1">
    <source>
        <dbReference type="ARBA" id="ARBA00012513"/>
    </source>
</evidence>
<dbReference type="PROSITE" id="PS50011">
    <property type="entry name" value="PROTEIN_KINASE_DOM"/>
    <property type="match status" value="1"/>
</dbReference>
<dbReference type="AlphaFoldDB" id="A0A1Y2DCS5"/>